<dbReference type="PROSITE" id="PS51414">
    <property type="entry name" value="HSR"/>
    <property type="match status" value="1"/>
</dbReference>
<keyword evidence="2" id="KW-0103">Bromodomain</keyword>
<dbReference type="PANTHER" id="PTHR46386:SF1">
    <property type="entry name" value="NUCLEAR BODY PROTEIN SP140-LIKE PROTEIN"/>
    <property type="match status" value="1"/>
</dbReference>
<dbReference type="OMA" id="SCIFCRV"/>
<dbReference type="PROSITE" id="PS50864">
    <property type="entry name" value="SAND"/>
    <property type="match status" value="1"/>
</dbReference>
<dbReference type="SMART" id="SM00297">
    <property type="entry name" value="BROMO"/>
    <property type="match status" value="1"/>
</dbReference>
<organism evidence="5 6">
    <name type="scientific">Nannospalax galili</name>
    <name type="common">Northern Israeli blind subterranean mole rat</name>
    <name type="synonym">Spalax galili</name>
    <dbReference type="NCBI Taxonomy" id="1026970"/>
    <lineage>
        <taxon>Eukaryota</taxon>
        <taxon>Metazoa</taxon>
        <taxon>Chordata</taxon>
        <taxon>Craniata</taxon>
        <taxon>Vertebrata</taxon>
        <taxon>Euteleostomi</taxon>
        <taxon>Mammalia</taxon>
        <taxon>Eutheria</taxon>
        <taxon>Euarchontoglires</taxon>
        <taxon>Glires</taxon>
        <taxon>Rodentia</taxon>
        <taxon>Myomorpha</taxon>
        <taxon>Muroidea</taxon>
        <taxon>Spalacidae</taxon>
        <taxon>Spalacinae</taxon>
        <taxon>Nannospalax</taxon>
    </lineage>
</organism>
<dbReference type="InterPro" id="IPR004865">
    <property type="entry name" value="HSR_dom"/>
</dbReference>
<dbReference type="GO" id="GO:0003677">
    <property type="term" value="F:DNA binding"/>
    <property type="evidence" value="ECO:0007669"/>
    <property type="project" value="InterPro"/>
</dbReference>
<dbReference type="Pfam" id="PF00439">
    <property type="entry name" value="Bromodomain"/>
    <property type="match status" value="1"/>
</dbReference>
<dbReference type="AlphaFoldDB" id="A0A8C6WCU1"/>
<reference evidence="5" key="2">
    <citation type="submission" date="2025-09" db="UniProtKB">
        <authorList>
            <consortium name="Ensembl"/>
        </authorList>
    </citation>
    <scope>IDENTIFICATION</scope>
</reference>
<evidence type="ECO:0000259" key="4">
    <source>
        <dbReference type="PROSITE" id="PS51414"/>
    </source>
</evidence>
<dbReference type="Ensembl" id="ENSNGAT00000030485.1">
    <property type="protein sequence ID" value="ENSNGAP00000024773.1"/>
    <property type="gene ID" value="ENSNGAG00000022915.1"/>
</dbReference>
<evidence type="ECO:0000313" key="5">
    <source>
        <dbReference type="Ensembl" id="ENSNGAP00000024773.1"/>
    </source>
</evidence>
<dbReference type="GO" id="GO:0000981">
    <property type="term" value="F:DNA-binding transcription factor activity, RNA polymerase II-specific"/>
    <property type="evidence" value="ECO:0007669"/>
    <property type="project" value="TreeGrafter"/>
</dbReference>
<feature type="domain" description="SAND" evidence="3">
    <location>
        <begin position="190"/>
        <end position="266"/>
    </location>
</feature>
<evidence type="ECO:0000259" key="3">
    <source>
        <dbReference type="PROSITE" id="PS50864"/>
    </source>
</evidence>
<evidence type="ECO:0008006" key="7">
    <source>
        <dbReference type="Google" id="ProtNLM"/>
    </source>
</evidence>
<evidence type="ECO:0000313" key="6">
    <source>
        <dbReference type="Proteomes" id="UP000694381"/>
    </source>
</evidence>
<dbReference type="Gene3D" id="3.10.390.10">
    <property type="entry name" value="SAND domain-like"/>
    <property type="match status" value="1"/>
</dbReference>
<dbReference type="InterPro" id="IPR043563">
    <property type="entry name" value="Sp110/Sp140/Sp140L-like"/>
</dbReference>
<dbReference type="GeneTree" id="ENSGT00940000162129"/>
<dbReference type="InterPro" id="IPR010919">
    <property type="entry name" value="SAND-like_dom_sf"/>
</dbReference>
<protein>
    <recommendedName>
        <fullName evidence="7">SP140 nuclear body protein</fullName>
    </recommendedName>
</protein>
<dbReference type="Gene3D" id="1.20.920.10">
    <property type="entry name" value="Bromodomain-like"/>
    <property type="match status" value="1"/>
</dbReference>
<sequence length="439" mass="51172">SFGEAWNSEEQAHYELSFRYFKENKVEIASAITKPFPFLMSLRDRGFISEQKYKLFQERCENLVPVNRVMYDVLSDLEKMFGQPLLRVMFSPTNLKEYPDLKEIFRSFPFGNYKGSSPCSPAINGQEPQDALRASPRPGVASGNEKCSCVMCAPRCMQEDPEARTGSRQKGKKKRHNWIRVKRKKQKLKVKNADFSAELLPVTCGKLKGILYKEKLKQGISVKCIQSEDGEWFTPHEFEIRGGYARSKNWKLSVRCHKIPLKRLIEVFQGGRGAPLLGALFTRCIVVDCLPYVQPLRTSWSCIFCRVMQFLGSPQSHSESEILQRQMQPEEQLKCEFILLKVYCCPESSFFAKMPYYYYFKETLQGPQNHIWLDKIKKKLNKQNYSQVKEFVQDMRLIFQNHRASFKYPKFGQMGLKLEAEFEKIFKEVFAIQETNEDS</sequence>
<dbReference type="Pfam" id="PF01342">
    <property type="entry name" value="SAND"/>
    <property type="match status" value="1"/>
</dbReference>
<dbReference type="InterPro" id="IPR001487">
    <property type="entry name" value="Bromodomain"/>
</dbReference>
<dbReference type="Proteomes" id="UP000694381">
    <property type="component" value="Unassembled WGS sequence"/>
</dbReference>
<dbReference type="SUPFAM" id="SSF47370">
    <property type="entry name" value="Bromodomain"/>
    <property type="match status" value="1"/>
</dbReference>
<accession>A0A8C6WCU1</accession>
<keyword evidence="6" id="KW-1185">Reference proteome</keyword>
<feature type="domain" description="HSR" evidence="4">
    <location>
        <begin position="1"/>
        <end position="113"/>
    </location>
</feature>
<dbReference type="SMART" id="SM00258">
    <property type="entry name" value="SAND"/>
    <property type="match status" value="1"/>
</dbReference>
<dbReference type="PANTHER" id="PTHR46386">
    <property type="entry name" value="NUCLEAR BODY PROTEIN SP140"/>
    <property type="match status" value="1"/>
</dbReference>
<dbReference type="GO" id="GO:0005634">
    <property type="term" value="C:nucleus"/>
    <property type="evidence" value="ECO:0007669"/>
    <property type="project" value="InterPro"/>
</dbReference>
<name>A0A8C6WCU1_NANGA</name>
<reference evidence="5" key="1">
    <citation type="submission" date="2025-08" db="UniProtKB">
        <authorList>
            <consortium name="Ensembl"/>
        </authorList>
    </citation>
    <scope>IDENTIFICATION</scope>
</reference>
<evidence type="ECO:0000256" key="2">
    <source>
        <dbReference type="ARBA" id="ARBA00023117"/>
    </source>
</evidence>
<dbReference type="FunFam" id="1.20.920.10:FF:000028">
    <property type="entry name" value="Nuclear autoantigen Sp-100"/>
    <property type="match status" value="1"/>
</dbReference>
<dbReference type="SUPFAM" id="SSF63763">
    <property type="entry name" value="SAND domain-like"/>
    <property type="match status" value="1"/>
</dbReference>
<dbReference type="Pfam" id="PF03172">
    <property type="entry name" value="HSR"/>
    <property type="match status" value="1"/>
</dbReference>
<dbReference type="InterPro" id="IPR000770">
    <property type="entry name" value="SAND_dom"/>
</dbReference>
<dbReference type="InterPro" id="IPR036427">
    <property type="entry name" value="Bromodomain-like_sf"/>
</dbReference>
<evidence type="ECO:0000256" key="1">
    <source>
        <dbReference type="ARBA" id="ARBA00022553"/>
    </source>
</evidence>
<keyword evidence="1" id="KW-0597">Phosphoprotein</keyword>
<proteinExistence type="predicted"/>